<accession>A0A062Y2G3</accession>
<evidence type="ECO:0008006" key="4">
    <source>
        <dbReference type="Google" id="ProtNLM"/>
    </source>
</evidence>
<dbReference type="OrthoDB" id="128694at2"/>
<name>A0A062Y2G3_9BACT</name>
<dbReference type="PANTHER" id="PTHR37833:SF1">
    <property type="entry name" value="SIGNAL PEPTIDE PROTEIN"/>
    <property type="match status" value="1"/>
</dbReference>
<dbReference type="Proteomes" id="UP000027284">
    <property type="component" value="Unassembled WGS sequence"/>
</dbReference>
<dbReference type="InterPro" id="IPR013783">
    <property type="entry name" value="Ig-like_fold"/>
</dbReference>
<dbReference type="PANTHER" id="PTHR37833">
    <property type="entry name" value="LIPOPROTEIN-RELATED"/>
    <property type="match status" value="1"/>
</dbReference>
<comment type="caution">
    <text evidence="2">The sequence shown here is derived from an EMBL/GenBank/DDBJ whole genome shotgun (WGS) entry which is preliminary data.</text>
</comment>
<keyword evidence="1" id="KW-0732">Signal</keyword>
<reference evidence="2 3" key="1">
    <citation type="submission" date="2014-04" db="EMBL/GenBank/DDBJ databases">
        <title>The Genome Sequence of Thermoanaerobaculum aquaticum MP-01, The First Cultivated Group 23 Acidobacterium.</title>
        <authorList>
            <person name="Stamps B.W."/>
            <person name="Losey N.A."/>
            <person name="Lawson P.A."/>
            <person name="Stevenson B.S."/>
        </authorList>
    </citation>
    <scope>NUCLEOTIDE SEQUENCE [LARGE SCALE GENOMIC DNA]</scope>
    <source>
        <strain evidence="2 3">MP-01</strain>
    </source>
</reference>
<dbReference type="RefSeq" id="WP_053334711.1">
    <property type="nucleotide sequence ID" value="NZ_JMFG01000002.1"/>
</dbReference>
<dbReference type="STRING" id="1312852.EG19_03845"/>
<evidence type="ECO:0000313" key="3">
    <source>
        <dbReference type="Proteomes" id="UP000027284"/>
    </source>
</evidence>
<feature type="chain" id="PRO_5001616634" description="DUF1573 domain-containing protein" evidence="1">
    <location>
        <begin position="20"/>
        <end position="346"/>
    </location>
</feature>
<dbReference type="InterPro" id="IPR011467">
    <property type="entry name" value="DUF1573"/>
</dbReference>
<organism evidence="2 3">
    <name type="scientific">Thermoanaerobaculum aquaticum</name>
    <dbReference type="NCBI Taxonomy" id="1312852"/>
    <lineage>
        <taxon>Bacteria</taxon>
        <taxon>Pseudomonadati</taxon>
        <taxon>Acidobacteriota</taxon>
        <taxon>Thermoanaerobaculia</taxon>
        <taxon>Thermoanaerobaculales</taxon>
        <taxon>Thermoanaerobaculaceae</taxon>
        <taxon>Thermoanaerobaculum</taxon>
    </lineage>
</organism>
<dbReference type="GO" id="GO:0005737">
    <property type="term" value="C:cytoplasm"/>
    <property type="evidence" value="ECO:0007669"/>
    <property type="project" value="UniProtKB-SubCell"/>
</dbReference>
<gene>
    <name evidence="2" type="ORF">EG19_03845</name>
</gene>
<proteinExistence type="predicted"/>
<feature type="signal peptide" evidence="1">
    <location>
        <begin position="1"/>
        <end position="19"/>
    </location>
</feature>
<sequence length="346" mass="36947">MKRILEGVLMLACVLPAWAQAPTPAGSEAKAASEAKPVVDFPEKIKDFGVVVKGEKIRATFEVRNTGTAPLEITQVRPTCGCTVADFDRTVPPGGKGKIVAEVDTTDFTGPISKAVLVYTNDPAMPSMTLVVKADVQAFIDVVPRSFVRFNVLQGEAAEEKVVLVPSQPVDFKVLGVETGTAPVTASFRKLEGSELIQGRNQPQWEVSFKVPANAPEGPFNQKVTVKTTAEKAPNVTVTLTGVVRPIIQVVPPTVDLGTVPNDAPVGRALLLVNNRQNHDLQIANAKVASELFTVEVTPLQPGQRYQVAVTLKAGAPKGTHKTTLVVETNDPSRPRLEVPVSVTVQ</sequence>
<dbReference type="EMBL" id="JMFG01000002">
    <property type="protein sequence ID" value="KDA54945.1"/>
    <property type="molecule type" value="Genomic_DNA"/>
</dbReference>
<evidence type="ECO:0000313" key="2">
    <source>
        <dbReference type="EMBL" id="KDA54945.1"/>
    </source>
</evidence>
<evidence type="ECO:0000256" key="1">
    <source>
        <dbReference type="SAM" id="SignalP"/>
    </source>
</evidence>
<dbReference type="Gene3D" id="2.60.40.10">
    <property type="entry name" value="Immunoglobulins"/>
    <property type="match status" value="2"/>
</dbReference>
<keyword evidence="3" id="KW-1185">Reference proteome</keyword>
<protein>
    <recommendedName>
        <fullName evidence="4">DUF1573 domain-containing protein</fullName>
    </recommendedName>
</protein>
<dbReference type="Pfam" id="PF07610">
    <property type="entry name" value="DUF1573"/>
    <property type="match status" value="1"/>
</dbReference>
<dbReference type="AlphaFoldDB" id="A0A062Y2G3"/>